<reference evidence="1" key="1">
    <citation type="submission" date="2021-05" db="EMBL/GenBank/DDBJ databases">
        <authorList>
            <person name="Scholz U."/>
            <person name="Mascher M."/>
            <person name="Fiebig A."/>
        </authorList>
    </citation>
    <scope>NUCLEOTIDE SEQUENCE [LARGE SCALE GENOMIC DNA]</scope>
</reference>
<sequence>MNASRIDEHRKWDDRVGGDEEGSRSETKIDVVPLSATDQPKSSAPVTDKESVSNSTSDRPDPNFISTQNLRSEDASLVPNIARSSSLQRLGKRKQDDGADCSHVTDSCNDKRQRKHDSPSSVYEQTTDDNAAVADNQAVENHAFSTVGSQDGGIARHESNQQSYKESSDSAPQKLGSHVITYHYPDFFDFSKFRDVNKIAVDQIWALYHNFDGMPRIYAWVKHIDTANLRVQLTWLEHNARNEEEANWTNKELPVSCGNFCLGGDTDVLQDPSTYFSHRVSWTKGKNGNSYEINPNKGEVWALYKGWSMQWGSDADNHRSYGYDIVEILSNGSTSAGVTVSPLLRIEGFVSLFTQAKHKPIFYVPSSELLRFSHSIPFYRTNGNERVGIAEGLLELDTAALPSDLETFPFISLDSSMPLETVYYEYPESEFHNFEQDRSRKKLKSGQIWALYNDTDTFPNIYGWVSKVEIQPFEVHLTLLEACCQQVQEKALLGQGVPVSCGKFKIRSCKAKYGETHVFSHLVENRQIDANWQVDILPKMGEVWAIYKNWSPDWVPSSNNCSNLC</sequence>
<name>A0ACD5ZU93_AVESA</name>
<dbReference type="Proteomes" id="UP001732700">
    <property type="component" value="Chromosome 7A"/>
</dbReference>
<keyword evidence="2" id="KW-1185">Reference proteome</keyword>
<reference evidence="1" key="2">
    <citation type="submission" date="2025-09" db="UniProtKB">
        <authorList>
            <consortium name="EnsemblPlants"/>
        </authorList>
    </citation>
    <scope>IDENTIFICATION</scope>
</reference>
<organism evidence="1 2">
    <name type="scientific">Avena sativa</name>
    <name type="common">Oat</name>
    <dbReference type="NCBI Taxonomy" id="4498"/>
    <lineage>
        <taxon>Eukaryota</taxon>
        <taxon>Viridiplantae</taxon>
        <taxon>Streptophyta</taxon>
        <taxon>Embryophyta</taxon>
        <taxon>Tracheophyta</taxon>
        <taxon>Spermatophyta</taxon>
        <taxon>Magnoliopsida</taxon>
        <taxon>Liliopsida</taxon>
        <taxon>Poales</taxon>
        <taxon>Poaceae</taxon>
        <taxon>BOP clade</taxon>
        <taxon>Pooideae</taxon>
        <taxon>Poodae</taxon>
        <taxon>Poeae</taxon>
        <taxon>Poeae Chloroplast Group 1 (Aveneae type)</taxon>
        <taxon>Aveninae</taxon>
        <taxon>Avena</taxon>
    </lineage>
</organism>
<evidence type="ECO:0000313" key="1">
    <source>
        <dbReference type="EnsemblPlants" id="AVESA.00010b.r2.7AG1224720.1.CDS.1"/>
    </source>
</evidence>
<protein>
    <submittedName>
        <fullName evidence="1">Uncharacterized protein</fullName>
    </submittedName>
</protein>
<proteinExistence type="predicted"/>
<dbReference type="EnsemblPlants" id="AVESA.00010b.r2.7AG1224720.1">
    <property type="protein sequence ID" value="AVESA.00010b.r2.7AG1224720.1.CDS.1"/>
    <property type="gene ID" value="AVESA.00010b.r2.7AG1224720"/>
</dbReference>
<accession>A0ACD5ZU93</accession>
<evidence type="ECO:0000313" key="2">
    <source>
        <dbReference type="Proteomes" id="UP001732700"/>
    </source>
</evidence>